<feature type="transmembrane region" description="Helical" evidence="2">
    <location>
        <begin position="22"/>
        <end position="47"/>
    </location>
</feature>
<comment type="caution">
    <text evidence="3">The sequence shown here is derived from an EMBL/GenBank/DDBJ whole genome shotgun (WGS) entry which is preliminary data.</text>
</comment>
<reference evidence="3 4" key="1">
    <citation type="submission" date="2016-02" db="EMBL/GenBank/DDBJ databases">
        <title>Genome analysis of coral dinoflagellate symbionts highlights evolutionary adaptations to a symbiotic lifestyle.</title>
        <authorList>
            <person name="Aranda M."/>
            <person name="Li Y."/>
            <person name="Liew Y.J."/>
            <person name="Baumgarten S."/>
            <person name="Simakov O."/>
            <person name="Wilson M."/>
            <person name="Piel J."/>
            <person name="Ashoor H."/>
            <person name="Bougouffa S."/>
            <person name="Bajic V.B."/>
            <person name="Ryu T."/>
            <person name="Ravasi T."/>
            <person name="Bayer T."/>
            <person name="Micklem G."/>
            <person name="Kim H."/>
            <person name="Bhak J."/>
            <person name="Lajeunesse T.C."/>
            <person name="Voolstra C.R."/>
        </authorList>
    </citation>
    <scope>NUCLEOTIDE SEQUENCE [LARGE SCALE GENOMIC DNA]</scope>
    <source>
        <strain evidence="3 4">CCMP2467</strain>
    </source>
</reference>
<dbReference type="SUPFAM" id="SSF48371">
    <property type="entry name" value="ARM repeat"/>
    <property type="match status" value="1"/>
</dbReference>
<dbReference type="InterPro" id="IPR021133">
    <property type="entry name" value="HEAT_type_2"/>
</dbReference>
<sequence length="550" mass="60446">MAAPCESRLAHRRNANRDVCQVCCLVAATLCMCVACNVGGSMMAFLMPKSPAYINYSTTLVYTLVFFLIASAEDRKAGGPLGPEVRCWRQQQHILWLTACTTLSNFTFQFSDPWVAGVTAELLLYMSIPAVWLSSIYVLHDSFTLRESAGVVIVLVAILIGILPRMLQERHEVGDESNPAWAVVLYGLSAGLQGLVMMFQERATRAPNDLRPATALFWYNLYCCVTALFTIPMEAVPYLNGTVTGRSLSDAFQNQVHSLCCAAGAPYAEDVLTGYCKVGAWLWPQVYALSHAGMFYLNARLIQRFNALWTQFVRTKPVLFVSSNFMAMRLSAAWTLCLLCFVITEAARRGGSQVDLLKNVEKPAELQGDAGTDEGSLVGPYEPSLKEWIDLLDDPRRAVRLDAVEEIGKMGTKAEAAIPKLTSRGLSDGSIDIRVATVKILGNMGKKAADSVTAIFNGVGWEVKSANDPYLKAASAALAKIGKKEPNKVLQVARQRMTYIPWYTKWLAIKTCGLLGKEAANLTPLIHKMKYDDNHNVQTAAARALYLIAK</sequence>
<gene>
    <name evidence="3" type="ORF">AK812_SmicGene10673</name>
</gene>
<dbReference type="PROSITE" id="PS50077">
    <property type="entry name" value="HEAT_REPEAT"/>
    <property type="match status" value="1"/>
</dbReference>
<feature type="transmembrane region" description="Helical" evidence="2">
    <location>
        <begin position="122"/>
        <end position="139"/>
    </location>
</feature>
<keyword evidence="2" id="KW-0812">Transmembrane</keyword>
<organism evidence="3 4">
    <name type="scientific">Symbiodinium microadriaticum</name>
    <name type="common">Dinoflagellate</name>
    <name type="synonym">Zooxanthella microadriatica</name>
    <dbReference type="NCBI Taxonomy" id="2951"/>
    <lineage>
        <taxon>Eukaryota</taxon>
        <taxon>Sar</taxon>
        <taxon>Alveolata</taxon>
        <taxon>Dinophyceae</taxon>
        <taxon>Suessiales</taxon>
        <taxon>Symbiodiniaceae</taxon>
        <taxon>Symbiodinium</taxon>
    </lineage>
</organism>
<dbReference type="InterPro" id="IPR016024">
    <property type="entry name" value="ARM-type_fold"/>
</dbReference>
<evidence type="ECO:0000256" key="2">
    <source>
        <dbReference type="SAM" id="Phobius"/>
    </source>
</evidence>
<name>A0A1Q9EF99_SYMMI</name>
<feature type="transmembrane region" description="Helical" evidence="2">
    <location>
        <begin position="219"/>
        <end position="239"/>
    </location>
</feature>
<feature type="transmembrane region" description="Helical" evidence="2">
    <location>
        <begin position="179"/>
        <end position="199"/>
    </location>
</feature>
<feature type="repeat" description="HEAT" evidence="1">
    <location>
        <begin position="522"/>
        <end position="550"/>
    </location>
</feature>
<dbReference type="EMBL" id="LSRX01000168">
    <property type="protein sequence ID" value="OLQ06079.1"/>
    <property type="molecule type" value="Genomic_DNA"/>
</dbReference>
<dbReference type="Gene3D" id="1.25.10.10">
    <property type="entry name" value="Leucine-rich Repeat Variant"/>
    <property type="match status" value="1"/>
</dbReference>
<protein>
    <submittedName>
        <fullName evidence="3">Uncharacterized protein</fullName>
    </submittedName>
</protein>
<feature type="transmembrane region" description="Helical" evidence="2">
    <location>
        <begin position="151"/>
        <end position="167"/>
    </location>
</feature>
<keyword evidence="2" id="KW-0472">Membrane</keyword>
<dbReference type="Proteomes" id="UP000186817">
    <property type="component" value="Unassembled WGS sequence"/>
</dbReference>
<dbReference type="AlphaFoldDB" id="A0A1Q9EF99"/>
<accession>A0A1Q9EF99</accession>
<proteinExistence type="predicted"/>
<evidence type="ECO:0000313" key="3">
    <source>
        <dbReference type="EMBL" id="OLQ06079.1"/>
    </source>
</evidence>
<evidence type="ECO:0000313" key="4">
    <source>
        <dbReference type="Proteomes" id="UP000186817"/>
    </source>
</evidence>
<feature type="transmembrane region" description="Helical" evidence="2">
    <location>
        <begin position="53"/>
        <end position="72"/>
    </location>
</feature>
<keyword evidence="2" id="KW-1133">Transmembrane helix</keyword>
<evidence type="ECO:0000256" key="1">
    <source>
        <dbReference type="PROSITE-ProRule" id="PRU00103"/>
    </source>
</evidence>
<keyword evidence="4" id="KW-1185">Reference proteome</keyword>
<dbReference type="OrthoDB" id="10284633at2759"/>
<feature type="transmembrane region" description="Helical" evidence="2">
    <location>
        <begin position="93"/>
        <end position="110"/>
    </location>
</feature>
<dbReference type="InterPro" id="IPR011989">
    <property type="entry name" value="ARM-like"/>
</dbReference>